<keyword evidence="3" id="KW-1185">Reference proteome</keyword>
<name>A0A9P6NWF9_9BASI</name>
<accession>A0A9P6NWF9</accession>
<proteinExistence type="predicted"/>
<evidence type="ECO:0000256" key="1">
    <source>
        <dbReference type="SAM" id="MobiDB-lite"/>
    </source>
</evidence>
<feature type="compositionally biased region" description="Polar residues" evidence="1">
    <location>
        <begin position="89"/>
        <end position="100"/>
    </location>
</feature>
<dbReference type="EMBL" id="MU167218">
    <property type="protein sequence ID" value="KAG0150665.1"/>
    <property type="molecule type" value="Genomic_DNA"/>
</dbReference>
<evidence type="ECO:0000313" key="2">
    <source>
        <dbReference type="EMBL" id="KAG0150665.1"/>
    </source>
</evidence>
<protein>
    <submittedName>
        <fullName evidence="2">Uncharacterized protein</fullName>
    </submittedName>
</protein>
<gene>
    <name evidence="2" type="ORF">CROQUDRAFT_130614</name>
</gene>
<feature type="compositionally biased region" description="Polar residues" evidence="1">
    <location>
        <begin position="34"/>
        <end position="55"/>
    </location>
</feature>
<organism evidence="2 3">
    <name type="scientific">Cronartium quercuum f. sp. fusiforme G11</name>
    <dbReference type="NCBI Taxonomy" id="708437"/>
    <lineage>
        <taxon>Eukaryota</taxon>
        <taxon>Fungi</taxon>
        <taxon>Dikarya</taxon>
        <taxon>Basidiomycota</taxon>
        <taxon>Pucciniomycotina</taxon>
        <taxon>Pucciniomycetes</taxon>
        <taxon>Pucciniales</taxon>
        <taxon>Coleosporiaceae</taxon>
        <taxon>Cronartium</taxon>
    </lineage>
</organism>
<dbReference type="Proteomes" id="UP000886653">
    <property type="component" value="Unassembled WGS sequence"/>
</dbReference>
<feature type="compositionally biased region" description="Pro residues" evidence="1">
    <location>
        <begin position="1"/>
        <end position="11"/>
    </location>
</feature>
<reference evidence="2" key="1">
    <citation type="submission" date="2013-11" db="EMBL/GenBank/DDBJ databases">
        <title>Genome sequence of the fusiform rust pathogen reveals effectors for host alternation and coevolution with pine.</title>
        <authorList>
            <consortium name="DOE Joint Genome Institute"/>
            <person name="Smith K."/>
            <person name="Pendleton A."/>
            <person name="Kubisiak T."/>
            <person name="Anderson C."/>
            <person name="Salamov A."/>
            <person name="Aerts A."/>
            <person name="Riley R."/>
            <person name="Clum A."/>
            <person name="Lindquist E."/>
            <person name="Ence D."/>
            <person name="Campbell M."/>
            <person name="Kronenberg Z."/>
            <person name="Feau N."/>
            <person name="Dhillon B."/>
            <person name="Hamelin R."/>
            <person name="Burleigh J."/>
            <person name="Smith J."/>
            <person name="Yandell M."/>
            <person name="Nelson C."/>
            <person name="Grigoriev I."/>
            <person name="Davis J."/>
        </authorList>
    </citation>
    <scope>NUCLEOTIDE SEQUENCE</scope>
    <source>
        <strain evidence="2">G11</strain>
    </source>
</reference>
<sequence>MSSWPNSPPYNPQWSPLALPPLSPGSPYYPGSANQPFSPGSPSYHGSETTNSPINSEDHKPSVTSETSGDYDSNSASNDIDNSDEDHNFNNTANNSTIPNEDNDSNSTTSNYNIDLNNPLYPSYYHHQLGLPTWPLFFTPPIFKEIRNEGLSWKHDHSTHFSWIWWRNLFGSTIYELYKGVPVPHGILENLLMFREDIIFTYKQQFPDDLSPPTVETFIPNEVDAVELNRRFYNLESIL</sequence>
<dbReference type="AlphaFoldDB" id="A0A9P6NWF9"/>
<feature type="compositionally biased region" description="Low complexity" evidence="1">
    <location>
        <begin position="70"/>
        <end position="80"/>
    </location>
</feature>
<feature type="region of interest" description="Disordered" evidence="1">
    <location>
        <begin position="1"/>
        <end position="111"/>
    </location>
</feature>
<evidence type="ECO:0000313" key="3">
    <source>
        <dbReference type="Proteomes" id="UP000886653"/>
    </source>
</evidence>
<comment type="caution">
    <text evidence="2">The sequence shown here is derived from an EMBL/GenBank/DDBJ whole genome shotgun (WGS) entry which is preliminary data.</text>
</comment>